<dbReference type="SUPFAM" id="SSF51735">
    <property type="entry name" value="NAD(P)-binding Rossmann-fold domains"/>
    <property type="match status" value="1"/>
</dbReference>
<dbReference type="InterPro" id="IPR036291">
    <property type="entry name" value="NAD(P)-bd_dom_sf"/>
</dbReference>
<gene>
    <name evidence="2" type="ORF">GJR95_14340</name>
</gene>
<accession>A0A6P1WB76</accession>
<dbReference type="PANTHER" id="PTHR43162:SF1">
    <property type="entry name" value="PRESTALK A DIFFERENTIATION PROTEIN A"/>
    <property type="match status" value="1"/>
</dbReference>
<dbReference type="PANTHER" id="PTHR43162">
    <property type="match status" value="1"/>
</dbReference>
<organism evidence="2 3">
    <name type="scientific">Spirosoma endbachense</name>
    <dbReference type="NCBI Taxonomy" id="2666025"/>
    <lineage>
        <taxon>Bacteria</taxon>
        <taxon>Pseudomonadati</taxon>
        <taxon>Bacteroidota</taxon>
        <taxon>Cytophagia</taxon>
        <taxon>Cytophagales</taxon>
        <taxon>Cytophagaceae</taxon>
        <taxon>Spirosoma</taxon>
    </lineage>
</organism>
<dbReference type="Pfam" id="PF05368">
    <property type="entry name" value="NmrA"/>
    <property type="match status" value="1"/>
</dbReference>
<dbReference type="InterPro" id="IPR051604">
    <property type="entry name" value="Ergot_Alk_Oxidoreductase"/>
</dbReference>
<dbReference type="EMBL" id="CP045997">
    <property type="protein sequence ID" value="QHW01308.1"/>
    <property type="molecule type" value="Genomic_DNA"/>
</dbReference>
<sequence>MKIIVTGSLGHISKPLTEELVQKGHAVTVISSKPEKQKDIDALGAKAAIGSLEDVDFLTTTFTGADAVYTMVPPANYFDHTLDLTAYYRRIGTNYAQAIGQSGLKRVVNLSSVGAHLDKGNGILIGAHDVEQILNNQLPDLAITHMRPVGFYYNLYGFVPMIKQQGFIEANYGAEEELVWVSPIDIAAAIAEEFETPLVGTKVRYVVSDELTGNETARILGAAIGKPDLTWILIPGEQWQRGLEAAGMNPRIAAGLIAMFASQHSGLLTEDYYRNKPAIMGNVKLTDFAKEFAASFKQE</sequence>
<name>A0A6P1WB76_9BACT</name>
<protein>
    <submittedName>
        <fullName evidence="2">NAD(P)H-binding protein</fullName>
    </submittedName>
</protein>
<feature type="domain" description="NmrA-like" evidence="1">
    <location>
        <begin position="2"/>
        <end position="238"/>
    </location>
</feature>
<dbReference type="InterPro" id="IPR008030">
    <property type="entry name" value="NmrA-like"/>
</dbReference>
<reference evidence="2 3" key="1">
    <citation type="submission" date="2019-11" db="EMBL/GenBank/DDBJ databases">
        <title>Spirosoma endbachense sp. nov., isolated from a natural salt meadow.</title>
        <authorList>
            <person name="Rojas J."/>
            <person name="Ambika Manirajan B."/>
            <person name="Ratering S."/>
            <person name="Suarez C."/>
            <person name="Geissler-Plaum R."/>
            <person name="Schnell S."/>
        </authorList>
    </citation>
    <scope>NUCLEOTIDE SEQUENCE [LARGE SCALE GENOMIC DNA]</scope>
    <source>
        <strain evidence="2 3">I-24</strain>
    </source>
</reference>
<dbReference type="KEGG" id="senf:GJR95_14340"/>
<evidence type="ECO:0000259" key="1">
    <source>
        <dbReference type="Pfam" id="PF05368"/>
    </source>
</evidence>
<proteinExistence type="predicted"/>
<dbReference type="Proteomes" id="UP000464577">
    <property type="component" value="Chromosome"/>
</dbReference>
<evidence type="ECO:0000313" key="3">
    <source>
        <dbReference type="Proteomes" id="UP000464577"/>
    </source>
</evidence>
<dbReference type="Gene3D" id="3.40.50.720">
    <property type="entry name" value="NAD(P)-binding Rossmann-like Domain"/>
    <property type="match status" value="1"/>
</dbReference>
<dbReference type="AlphaFoldDB" id="A0A6P1WB76"/>
<dbReference type="Gene3D" id="3.90.25.10">
    <property type="entry name" value="UDP-galactose 4-epimerase, domain 1"/>
    <property type="match status" value="1"/>
</dbReference>
<evidence type="ECO:0000313" key="2">
    <source>
        <dbReference type="EMBL" id="QHW01308.1"/>
    </source>
</evidence>
<keyword evidence="3" id="KW-1185">Reference proteome</keyword>